<reference evidence="4" key="1">
    <citation type="journal article" date="2019" name="Int. J. Syst. Evol. Microbiol.">
        <title>The Global Catalogue of Microorganisms (GCM) 10K type strain sequencing project: providing services to taxonomists for standard genome sequencing and annotation.</title>
        <authorList>
            <consortium name="The Broad Institute Genomics Platform"/>
            <consortium name="The Broad Institute Genome Sequencing Center for Infectious Disease"/>
            <person name="Wu L."/>
            <person name="Ma J."/>
        </authorList>
    </citation>
    <scope>NUCLEOTIDE SEQUENCE [LARGE SCALE GENOMIC DNA]</scope>
    <source>
        <strain evidence="4">CGMCC 4.7676</strain>
    </source>
</reference>
<accession>A0ABV7NNU7</accession>
<organism evidence="3 4">
    <name type="scientific">Amycolatopsis speibonae</name>
    <dbReference type="NCBI Taxonomy" id="1450224"/>
    <lineage>
        <taxon>Bacteria</taxon>
        <taxon>Bacillati</taxon>
        <taxon>Actinomycetota</taxon>
        <taxon>Actinomycetes</taxon>
        <taxon>Pseudonocardiales</taxon>
        <taxon>Pseudonocardiaceae</taxon>
        <taxon>Amycolatopsis</taxon>
    </lineage>
</organism>
<dbReference type="InterPro" id="IPR056798">
    <property type="entry name" value="ADH_Fe_C"/>
</dbReference>
<dbReference type="Pfam" id="PF25137">
    <property type="entry name" value="ADH_Fe_C"/>
    <property type="match status" value="1"/>
</dbReference>
<keyword evidence="4" id="KW-1185">Reference proteome</keyword>
<dbReference type="PANTHER" id="PTHR11496">
    <property type="entry name" value="ALCOHOL DEHYDROGENASE"/>
    <property type="match status" value="1"/>
</dbReference>
<dbReference type="PANTHER" id="PTHR11496:SF83">
    <property type="entry name" value="HYDROXYACID-OXOACID TRANSHYDROGENASE, MITOCHONDRIAL"/>
    <property type="match status" value="1"/>
</dbReference>
<evidence type="ECO:0000256" key="1">
    <source>
        <dbReference type="SAM" id="MobiDB-lite"/>
    </source>
</evidence>
<evidence type="ECO:0000313" key="3">
    <source>
        <dbReference type="EMBL" id="MFC3448474.1"/>
    </source>
</evidence>
<gene>
    <name evidence="3" type="ORF">ACFOSH_03425</name>
</gene>
<dbReference type="GO" id="GO:0004022">
    <property type="term" value="F:alcohol dehydrogenase (NAD+) activity"/>
    <property type="evidence" value="ECO:0007669"/>
    <property type="project" value="UniProtKB-EC"/>
</dbReference>
<feature type="domain" description="Fe-containing alcohol dehydrogenase-like C-terminal" evidence="2">
    <location>
        <begin position="26"/>
        <end position="80"/>
    </location>
</feature>
<dbReference type="SUPFAM" id="SSF56796">
    <property type="entry name" value="Dehydroquinate synthase-like"/>
    <property type="match status" value="1"/>
</dbReference>
<dbReference type="EMBL" id="JBHRWK010000007">
    <property type="protein sequence ID" value="MFC3448474.1"/>
    <property type="molecule type" value="Genomic_DNA"/>
</dbReference>
<feature type="region of interest" description="Disordered" evidence="1">
    <location>
        <begin position="84"/>
        <end position="107"/>
    </location>
</feature>
<sequence>MTGRRPRAAISGPPRSGRLRRLVGPYGAYLSAAAFASAGAGLHHKIRHVLGGMYNLPHAQTHAVVLPYVLAFNAPHAPEACWPGGAVVSGRGKKSKGPIGSLTSRSP</sequence>
<proteinExistence type="predicted"/>
<evidence type="ECO:0000313" key="4">
    <source>
        <dbReference type="Proteomes" id="UP001595645"/>
    </source>
</evidence>
<keyword evidence="3" id="KW-0560">Oxidoreductase</keyword>
<name>A0ABV7NNU7_9PSEU</name>
<protein>
    <submittedName>
        <fullName evidence="3">Iron-containing alcohol dehydrogenase</fullName>
        <ecNumber evidence="3">1.1.1.1</ecNumber>
    </submittedName>
</protein>
<evidence type="ECO:0000259" key="2">
    <source>
        <dbReference type="Pfam" id="PF25137"/>
    </source>
</evidence>
<dbReference type="EC" id="1.1.1.1" evidence="3"/>
<dbReference type="Gene3D" id="1.20.1090.10">
    <property type="entry name" value="Dehydroquinate synthase-like - alpha domain"/>
    <property type="match status" value="1"/>
</dbReference>
<dbReference type="Proteomes" id="UP001595645">
    <property type="component" value="Unassembled WGS sequence"/>
</dbReference>
<dbReference type="RefSeq" id="WP_378237146.1">
    <property type="nucleotide sequence ID" value="NZ_JBHRWK010000007.1"/>
</dbReference>
<comment type="caution">
    <text evidence="3">The sequence shown here is derived from an EMBL/GenBank/DDBJ whole genome shotgun (WGS) entry which is preliminary data.</text>
</comment>
<dbReference type="InterPro" id="IPR039697">
    <property type="entry name" value="Alcohol_dehydrogenase_Fe"/>
</dbReference>